<evidence type="ECO:0000313" key="4">
    <source>
        <dbReference type="Proteomes" id="UP000027195"/>
    </source>
</evidence>
<reference evidence="4" key="1">
    <citation type="journal article" date="2014" name="Proc. Natl. Acad. Sci. U.S.A.">
        <title>Extensive sampling of basidiomycete genomes demonstrates inadequacy of the white-rot/brown-rot paradigm for wood decay fungi.</title>
        <authorList>
            <person name="Riley R."/>
            <person name="Salamov A.A."/>
            <person name="Brown D.W."/>
            <person name="Nagy L.G."/>
            <person name="Floudas D."/>
            <person name="Held B.W."/>
            <person name="Levasseur A."/>
            <person name="Lombard V."/>
            <person name="Morin E."/>
            <person name="Otillar R."/>
            <person name="Lindquist E.A."/>
            <person name="Sun H."/>
            <person name="LaButti K.M."/>
            <person name="Schmutz J."/>
            <person name="Jabbour D."/>
            <person name="Luo H."/>
            <person name="Baker S.E."/>
            <person name="Pisabarro A.G."/>
            <person name="Walton J.D."/>
            <person name="Blanchette R.A."/>
            <person name="Henrissat B."/>
            <person name="Martin F."/>
            <person name="Cullen D."/>
            <person name="Hibbett D.S."/>
            <person name="Grigoriev I.V."/>
        </authorList>
    </citation>
    <scope>NUCLEOTIDE SEQUENCE [LARGE SCALE GENOMIC DNA]</scope>
    <source>
        <strain evidence="4">FD-172 SS1</strain>
    </source>
</reference>
<dbReference type="HOGENOM" id="CLU_482304_0_0_1"/>
<dbReference type="STRING" id="930990.A0A067MXU0"/>
<dbReference type="AlphaFoldDB" id="A0A067MXU0"/>
<feature type="region of interest" description="Disordered" evidence="1">
    <location>
        <begin position="60"/>
        <end position="105"/>
    </location>
</feature>
<feature type="transmembrane region" description="Helical" evidence="2">
    <location>
        <begin position="201"/>
        <end position="224"/>
    </location>
</feature>
<feature type="compositionally biased region" description="Polar residues" evidence="1">
    <location>
        <begin position="262"/>
        <end position="272"/>
    </location>
</feature>
<feature type="compositionally biased region" description="Polar residues" evidence="1">
    <location>
        <begin position="406"/>
        <end position="420"/>
    </location>
</feature>
<dbReference type="InParanoid" id="A0A067MXU0"/>
<feature type="compositionally biased region" description="Polar residues" evidence="1">
    <location>
        <begin position="458"/>
        <end position="475"/>
    </location>
</feature>
<feature type="compositionally biased region" description="Pro residues" evidence="1">
    <location>
        <begin position="60"/>
        <end position="78"/>
    </location>
</feature>
<keyword evidence="2" id="KW-0472">Membrane</keyword>
<dbReference type="EMBL" id="KL198019">
    <property type="protein sequence ID" value="KDQ19525.1"/>
    <property type="molecule type" value="Genomic_DNA"/>
</dbReference>
<dbReference type="Proteomes" id="UP000027195">
    <property type="component" value="Unassembled WGS sequence"/>
</dbReference>
<keyword evidence="2" id="KW-0812">Transmembrane</keyword>
<dbReference type="OrthoDB" id="3263296at2759"/>
<proteinExistence type="predicted"/>
<feature type="region of interest" description="Disordered" evidence="1">
    <location>
        <begin position="262"/>
        <end position="287"/>
    </location>
</feature>
<evidence type="ECO:0000256" key="2">
    <source>
        <dbReference type="SAM" id="Phobius"/>
    </source>
</evidence>
<name>A0A067MXU0_BOTB1</name>
<feature type="compositionally biased region" description="Low complexity" evidence="1">
    <location>
        <begin position="79"/>
        <end position="105"/>
    </location>
</feature>
<evidence type="ECO:0000313" key="3">
    <source>
        <dbReference type="EMBL" id="KDQ19525.1"/>
    </source>
</evidence>
<organism evidence="3 4">
    <name type="scientific">Botryobasidium botryosum (strain FD-172 SS1)</name>
    <dbReference type="NCBI Taxonomy" id="930990"/>
    <lineage>
        <taxon>Eukaryota</taxon>
        <taxon>Fungi</taxon>
        <taxon>Dikarya</taxon>
        <taxon>Basidiomycota</taxon>
        <taxon>Agaricomycotina</taxon>
        <taxon>Agaricomycetes</taxon>
        <taxon>Cantharellales</taxon>
        <taxon>Botryobasidiaceae</taxon>
        <taxon>Botryobasidium</taxon>
    </lineage>
</organism>
<feature type="region of interest" description="Disordered" evidence="1">
    <location>
        <begin position="532"/>
        <end position="565"/>
    </location>
</feature>
<keyword evidence="4" id="KW-1185">Reference proteome</keyword>
<gene>
    <name evidence="3" type="ORF">BOTBODRAFT_51904</name>
</gene>
<dbReference type="PRINTS" id="PR01217">
    <property type="entry name" value="PRICHEXTENSN"/>
</dbReference>
<feature type="region of interest" description="Disordered" evidence="1">
    <location>
        <begin position="406"/>
        <end position="441"/>
    </location>
</feature>
<sequence length="565" mass="57596">MPLANPYYQDLVDRGYPPLAGYLLKIRQTSKAILPTPTPEPTPQPAPTVVTTAPVVVPTTAPPAAPSPQPTTAAPPAPVTTNSPANPVQTTAAPAPAPATTAPAPAPTVVATSAPTVAVVPGTTTVAPVAPATTAAPITAAAAPHTTNKPGVVPPAASQSTSVLTQTVVNTLIPPLAGTATPTLQPASTGAPSSSGPTTGAIVGIVAAVLLGLAFLIGVGGYLWRRHTKRNEEWTRDSAIRNSFMLPDDAVGEPTMNSGAAQALARSNTYAPPSSRMAPSHSPRPPSMIERHVNHNGMMASFTPGMIVPNPVMQGNPAGYRPGAYTPPDEYHQGELTRQPSAGAYLARGPSPGAYVARGPSPGAYLAREPPTNAGPFAGGYPYEAGVSGDFTPYQQQQYAEITRQLSGPTQSELNRQPSSRAAPGPMGYGLETDGPFADQTSFGAGVQRALTVTYASLSSTQPTASEPTRTGTPSDPNPQQAFFPPAPTPVAAYLELSQAAATPQSANFVQGPEGGVAIAHQGQVGVVGMSRPGPPPGARNNLTVPPNEAQRGSVYEPEDAYGGI</sequence>
<protein>
    <submittedName>
        <fullName evidence="3">Uncharacterized protein</fullName>
    </submittedName>
</protein>
<evidence type="ECO:0000256" key="1">
    <source>
        <dbReference type="SAM" id="MobiDB-lite"/>
    </source>
</evidence>
<accession>A0A067MXU0</accession>
<keyword evidence="2" id="KW-1133">Transmembrane helix</keyword>
<feature type="region of interest" description="Disordered" evidence="1">
    <location>
        <begin position="458"/>
        <end position="480"/>
    </location>
</feature>